<dbReference type="EMBL" id="JACHLP010000002">
    <property type="protein sequence ID" value="MBB4842921.1"/>
    <property type="molecule type" value="Genomic_DNA"/>
</dbReference>
<protein>
    <submittedName>
        <fullName evidence="1">Uncharacterized protein</fullName>
    </submittedName>
</protein>
<keyword evidence="2" id="KW-1185">Reference proteome</keyword>
<evidence type="ECO:0000313" key="1">
    <source>
        <dbReference type="EMBL" id="MBB4842921.1"/>
    </source>
</evidence>
<proteinExistence type="predicted"/>
<sequence>MMKLQIELPESWGPQDWAQLQTRLRDCIEQEVQRAAPRIAAAPDTQAEARAAIALAVQRAFAADPGGSA</sequence>
<dbReference type="RefSeq" id="WP_184297656.1">
    <property type="nucleotide sequence ID" value="NZ_JACHLP010000002.1"/>
</dbReference>
<name>A0A840L557_9BURK</name>
<gene>
    <name evidence="1" type="ORF">HNP55_001436</name>
</gene>
<comment type="caution">
    <text evidence="1">The sequence shown here is derived from an EMBL/GenBank/DDBJ whole genome shotgun (WGS) entry which is preliminary data.</text>
</comment>
<reference evidence="1 2" key="1">
    <citation type="submission" date="2020-08" db="EMBL/GenBank/DDBJ databases">
        <title>Functional genomics of gut bacteria from endangered species of beetles.</title>
        <authorList>
            <person name="Carlos-Shanley C."/>
        </authorList>
    </citation>
    <scope>NUCLEOTIDE SEQUENCE [LARGE SCALE GENOMIC DNA]</scope>
    <source>
        <strain evidence="1 2">S00239</strain>
    </source>
</reference>
<accession>A0A840L557</accession>
<evidence type="ECO:0000313" key="2">
    <source>
        <dbReference type="Proteomes" id="UP000562027"/>
    </source>
</evidence>
<dbReference type="Proteomes" id="UP000562027">
    <property type="component" value="Unassembled WGS sequence"/>
</dbReference>
<organism evidence="1 2">
    <name type="scientific">Roseateles oligotrophus</name>
    <dbReference type="NCBI Taxonomy" id="1769250"/>
    <lineage>
        <taxon>Bacteria</taxon>
        <taxon>Pseudomonadati</taxon>
        <taxon>Pseudomonadota</taxon>
        <taxon>Betaproteobacteria</taxon>
        <taxon>Burkholderiales</taxon>
        <taxon>Sphaerotilaceae</taxon>
        <taxon>Roseateles</taxon>
    </lineage>
</organism>
<dbReference type="AlphaFoldDB" id="A0A840L557"/>